<keyword evidence="3 6" id="KW-0812">Transmembrane</keyword>
<dbReference type="InterPro" id="IPR000515">
    <property type="entry name" value="MetI-like"/>
</dbReference>
<keyword evidence="9" id="KW-1185">Reference proteome</keyword>
<proteinExistence type="inferred from homology"/>
<dbReference type="PANTHER" id="PTHR30177">
    <property type="entry name" value="GLYCINE BETAINE/L-PROLINE TRANSPORT SYSTEM PERMEASE PROTEIN PROW"/>
    <property type="match status" value="1"/>
</dbReference>
<evidence type="ECO:0000313" key="8">
    <source>
        <dbReference type="EMBL" id="MDX8150097.1"/>
    </source>
</evidence>
<comment type="caution">
    <text evidence="8">The sequence shown here is derived from an EMBL/GenBank/DDBJ whole genome shotgun (WGS) entry which is preliminary data.</text>
</comment>
<protein>
    <submittedName>
        <fullName evidence="8">ABC transporter permease</fullName>
    </submittedName>
</protein>
<evidence type="ECO:0000256" key="4">
    <source>
        <dbReference type="ARBA" id="ARBA00022989"/>
    </source>
</evidence>
<keyword evidence="5 6" id="KW-0472">Membrane</keyword>
<organism evidence="8 9">
    <name type="scientific">Patulibacter brassicae</name>
    <dbReference type="NCBI Taxonomy" id="1705717"/>
    <lineage>
        <taxon>Bacteria</taxon>
        <taxon>Bacillati</taxon>
        <taxon>Actinomycetota</taxon>
        <taxon>Thermoleophilia</taxon>
        <taxon>Solirubrobacterales</taxon>
        <taxon>Patulibacteraceae</taxon>
        <taxon>Patulibacter</taxon>
    </lineage>
</organism>
<evidence type="ECO:0000259" key="7">
    <source>
        <dbReference type="PROSITE" id="PS50928"/>
    </source>
</evidence>
<dbReference type="Pfam" id="PF00528">
    <property type="entry name" value="BPD_transp_1"/>
    <property type="match status" value="1"/>
</dbReference>
<comment type="subcellular location">
    <subcellularLocation>
        <location evidence="6">Cell membrane</location>
        <topology evidence="6">Multi-pass membrane protein</topology>
    </subcellularLocation>
    <subcellularLocation>
        <location evidence="1">Membrane</location>
        <topology evidence="1">Multi-pass membrane protein</topology>
    </subcellularLocation>
</comment>
<dbReference type="InterPro" id="IPR051204">
    <property type="entry name" value="ABC_transp_perm/SBD"/>
</dbReference>
<evidence type="ECO:0000256" key="5">
    <source>
        <dbReference type="ARBA" id="ARBA00023136"/>
    </source>
</evidence>
<reference evidence="8 9" key="1">
    <citation type="submission" date="2023-11" db="EMBL/GenBank/DDBJ databases">
        <authorList>
            <person name="Xu M."/>
            <person name="Jiang T."/>
        </authorList>
    </citation>
    <scope>NUCLEOTIDE SEQUENCE [LARGE SCALE GENOMIC DNA]</scope>
    <source>
        <strain evidence="8 9">SD</strain>
    </source>
</reference>
<evidence type="ECO:0000313" key="9">
    <source>
        <dbReference type="Proteomes" id="UP001277761"/>
    </source>
</evidence>
<feature type="domain" description="ABC transmembrane type-1" evidence="7">
    <location>
        <begin position="46"/>
        <end position="223"/>
    </location>
</feature>
<accession>A0ABU4VEB4</accession>
<evidence type="ECO:0000256" key="2">
    <source>
        <dbReference type="ARBA" id="ARBA00022448"/>
    </source>
</evidence>
<name>A0ABU4VEB4_9ACTN</name>
<keyword evidence="2 6" id="KW-0813">Transport</keyword>
<feature type="transmembrane region" description="Helical" evidence="6">
    <location>
        <begin position="165"/>
        <end position="185"/>
    </location>
</feature>
<dbReference type="PANTHER" id="PTHR30177:SF4">
    <property type="entry name" value="OSMOPROTECTANT IMPORT PERMEASE PROTEIN OSMW"/>
    <property type="match status" value="1"/>
</dbReference>
<evidence type="ECO:0000256" key="6">
    <source>
        <dbReference type="RuleBase" id="RU363032"/>
    </source>
</evidence>
<feature type="transmembrane region" description="Helical" evidence="6">
    <location>
        <begin position="50"/>
        <end position="70"/>
    </location>
</feature>
<dbReference type="InterPro" id="IPR035906">
    <property type="entry name" value="MetI-like_sf"/>
</dbReference>
<dbReference type="RefSeq" id="WP_319952250.1">
    <property type="nucleotide sequence ID" value="NZ_JAXAVX010000001.1"/>
</dbReference>
<sequence length="238" mass="25063">MIAAPLAQAGEGFVRDRSGDAGSCVARDGVCPDWIADNLDRYVDPLLRHVLLTVVALAIGFAIAFALGLLAHRRRWLVAPIVQVTGILYTIPSLALFFLLLPLTGRGFLTAEIALVSYTLLIIFRNVIAGLDGVPADAVDAARGMGLTDREVLWRVELPLAVPEIAAGLRIAATTTVGLASLAFFAGAGGLGDPLYADLNFKSNVLVAGGLCVLLAIVLDLAVLAGQRVLTPWTRVAR</sequence>
<feature type="transmembrane region" description="Helical" evidence="6">
    <location>
        <begin position="77"/>
        <end position="101"/>
    </location>
</feature>
<evidence type="ECO:0000256" key="3">
    <source>
        <dbReference type="ARBA" id="ARBA00022692"/>
    </source>
</evidence>
<keyword evidence="4 6" id="KW-1133">Transmembrane helix</keyword>
<dbReference type="PROSITE" id="PS50928">
    <property type="entry name" value="ABC_TM1"/>
    <property type="match status" value="1"/>
</dbReference>
<dbReference type="CDD" id="cd06261">
    <property type="entry name" value="TM_PBP2"/>
    <property type="match status" value="1"/>
</dbReference>
<feature type="transmembrane region" description="Helical" evidence="6">
    <location>
        <begin position="205"/>
        <end position="225"/>
    </location>
</feature>
<dbReference type="Gene3D" id="1.10.3720.10">
    <property type="entry name" value="MetI-like"/>
    <property type="match status" value="1"/>
</dbReference>
<comment type="similarity">
    <text evidence="6">Belongs to the binding-protein-dependent transport system permease family.</text>
</comment>
<gene>
    <name evidence="8" type="ORF">SK069_00700</name>
</gene>
<feature type="transmembrane region" description="Helical" evidence="6">
    <location>
        <begin position="107"/>
        <end position="124"/>
    </location>
</feature>
<dbReference type="EMBL" id="JAXAVX010000001">
    <property type="protein sequence ID" value="MDX8150097.1"/>
    <property type="molecule type" value="Genomic_DNA"/>
</dbReference>
<dbReference type="SUPFAM" id="SSF161098">
    <property type="entry name" value="MetI-like"/>
    <property type="match status" value="1"/>
</dbReference>
<dbReference type="Proteomes" id="UP001277761">
    <property type="component" value="Unassembled WGS sequence"/>
</dbReference>
<evidence type="ECO:0000256" key="1">
    <source>
        <dbReference type="ARBA" id="ARBA00004141"/>
    </source>
</evidence>